<evidence type="ECO:0000313" key="2">
    <source>
        <dbReference type="EnsemblPlants" id="ORGLA01G0188500.1"/>
    </source>
</evidence>
<sequence>PTCLLPVCVISLCHTADKLADRTGDQYGSLSLTMPPLFIQELGPGSYKSRVYGRALSGGDVDFRTRVLLAFINCARGRTAGAAHHEKFSNPRCRAPMGLQAGVPPCSDCQSSAAVACYSATARRRSTPTYARAGICRSRREEKGRKLRQHPKAPNRGHYS</sequence>
<proteinExistence type="predicted"/>
<reference evidence="2" key="1">
    <citation type="submission" date="2015-06" db="UniProtKB">
        <authorList>
            <consortium name="EnsemblPlants"/>
        </authorList>
    </citation>
    <scope>IDENTIFICATION</scope>
</reference>
<name>I1NPU5_ORYGL</name>
<organism evidence="2 3">
    <name type="scientific">Oryza glaberrima</name>
    <name type="common">African rice</name>
    <dbReference type="NCBI Taxonomy" id="4538"/>
    <lineage>
        <taxon>Eukaryota</taxon>
        <taxon>Viridiplantae</taxon>
        <taxon>Streptophyta</taxon>
        <taxon>Embryophyta</taxon>
        <taxon>Tracheophyta</taxon>
        <taxon>Spermatophyta</taxon>
        <taxon>Magnoliopsida</taxon>
        <taxon>Liliopsida</taxon>
        <taxon>Poales</taxon>
        <taxon>Poaceae</taxon>
        <taxon>BOP clade</taxon>
        <taxon>Oryzoideae</taxon>
        <taxon>Oryzeae</taxon>
        <taxon>Oryzinae</taxon>
        <taxon>Oryza</taxon>
    </lineage>
</organism>
<evidence type="ECO:0000256" key="1">
    <source>
        <dbReference type="SAM" id="MobiDB-lite"/>
    </source>
</evidence>
<keyword evidence="3" id="KW-1185">Reference proteome</keyword>
<reference evidence="2 3" key="2">
    <citation type="submission" date="2018-04" db="EMBL/GenBank/DDBJ databases">
        <title>OglaRS2 (Oryza glaberrima Reference Sequence Version 2).</title>
        <authorList>
            <person name="Zhang J."/>
            <person name="Kudrna D."/>
            <person name="Lee S."/>
            <person name="Talag J."/>
            <person name="Rajasekar S."/>
            <person name="Wing R.A."/>
        </authorList>
    </citation>
    <scope>NUCLEOTIDE SEQUENCE [LARGE SCALE GENOMIC DNA]</scope>
    <source>
        <strain evidence="2 3">cv. IRGC 96717</strain>
    </source>
</reference>
<protein>
    <submittedName>
        <fullName evidence="2">Uncharacterized protein</fullName>
    </submittedName>
</protein>
<accession>I1NPU5</accession>
<evidence type="ECO:0000313" key="3">
    <source>
        <dbReference type="Proteomes" id="UP000007306"/>
    </source>
</evidence>
<dbReference type="Proteomes" id="UP000007306">
    <property type="component" value="Chromosome 1"/>
</dbReference>
<feature type="compositionally biased region" description="Basic residues" evidence="1">
    <location>
        <begin position="145"/>
        <end position="160"/>
    </location>
</feature>
<feature type="region of interest" description="Disordered" evidence="1">
    <location>
        <begin position="131"/>
        <end position="160"/>
    </location>
</feature>
<dbReference type="EnsemblPlants" id="ORGLA01G0188500.1">
    <property type="protein sequence ID" value="ORGLA01G0188500.1"/>
    <property type="gene ID" value="ORGLA01G0188500"/>
</dbReference>
<dbReference type="HOGENOM" id="CLU_1656625_0_0_1"/>
<dbReference type="AlphaFoldDB" id="I1NPU5"/>
<dbReference type="Gramene" id="ORGLA01G0188500.1">
    <property type="protein sequence ID" value="ORGLA01G0188500.1"/>
    <property type="gene ID" value="ORGLA01G0188500"/>
</dbReference>